<feature type="signal peptide" evidence="1">
    <location>
        <begin position="1"/>
        <end position="19"/>
    </location>
</feature>
<keyword evidence="3" id="KW-1185">Reference proteome</keyword>
<dbReference type="AlphaFoldDB" id="A0A7T3RF59"/>
<dbReference type="KEGG" id="tper:IWA51_05420"/>
<name>A0A7T3RF59_9SPIR</name>
<evidence type="ECO:0000256" key="1">
    <source>
        <dbReference type="SAM" id="SignalP"/>
    </source>
</evidence>
<accession>A0A7T3RF59</accession>
<dbReference type="EMBL" id="CP064936">
    <property type="protein sequence ID" value="QQA02026.1"/>
    <property type="molecule type" value="Genomic_DNA"/>
</dbReference>
<dbReference type="RefSeq" id="WP_198443511.1">
    <property type="nucleotide sequence ID" value="NZ_CBCSHE010000006.1"/>
</dbReference>
<evidence type="ECO:0000313" key="3">
    <source>
        <dbReference type="Proteomes" id="UP000595224"/>
    </source>
</evidence>
<evidence type="ECO:0000313" key="2">
    <source>
        <dbReference type="EMBL" id="QQA02026.1"/>
    </source>
</evidence>
<evidence type="ECO:0008006" key="4">
    <source>
        <dbReference type="Google" id="ProtNLM"/>
    </source>
</evidence>
<organism evidence="2 3">
    <name type="scientific">Treponema peruense</name>
    <dbReference type="NCBI Taxonomy" id="2787628"/>
    <lineage>
        <taxon>Bacteria</taxon>
        <taxon>Pseudomonadati</taxon>
        <taxon>Spirochaetota</taxon>
        <taxon>Spirochaetia</taxon>
        <taxon>Spirochaetales</taxon>
        <taxon>Treponemataceae</taxon>
        <taxon>Treponema</taxon>
    </lineage>
</organism>
<dbReference type="Proteomes" id="UP000595224">
    <property type="component" value="Chromosome"/>
</dbReference>
<sequence>MKRYASLLLVLISSALMFADVAVPFFGGNNMGMDFNTTFAADLNDGSTGLETNLGCDLWFEFTPYKDMGLNPRRDRLSAALKMSNTAIYAWRGYNFNNSGSSNINDIGVRDQAKSIWFNTLIAELQYGEWWLRAAGIDPQITMSQASIRSMLDNNMSNRTGDKNQYFRLPLFHSGGPYSGNGGTVSVIGRDLVHLSRREVEIYGMYSAGFNGVDFQANVKAGSWKNGKNNDDNSWVFGADATWNPTMKQKVSLSALYAINYGTYTAPADTSRETLPSDSEEITTTVVVSGANDPEADASALVEAPLALGLGYEYNINIGGFGVLRPYAGFDFVYQTALASEAIHDDYDWEVGGGLQWLFRGTGAQFKRDKKLGGMQLSGDTANQVGFGAGFNMNKDGVINGILSFNEDPAASPIRNLGGFFQMEFMNIGGKEYTAPNAQVYDEFLFACIAQMEYRVNRNVMPYIFAWYVPSIDYGAAEGTDADGNTIYSRQAYNNFNDNPTYDADNLTLTTKLGCKITPFERFYIDVWYERTDQKAGDTWSLDAGLISVCCGINL</sequence>
<gene>
    <name evidence="2" type="ORF">IWA51_05420</name>
</gene>
<feature type="chain" id="PRO_5032865049" description="Major surface protein" evidence="1">
    <location>
        <begin position="20"/>
        <end position="555"/>
    </location>
</feature>
<protein>
    <recommendedName>
        <fullName evidence="4">Major surface protein</fullName>
    </recommendedName>
</protein>
<reference evidence="2 3" key="1">
    <citation type="submission" date="2020-11" db="EMBL/GenBank/DDBJ databases">
        <title>Treponema Peruensis nv. sp., first commensal Treponema isolated from human feces.</title>
        <authorList>
            <person name="Belkhou C."/>
            <person name="Raes J."/>
        </authorList>
    </citation>
    <scope>NUCLEOTIDE SEQUENCE [LARGE SCALE GENOMIC DNA]</scope>
    <source>
        <strain evidence="2 3">RCC2812</strain>
    </source>
</reference>
<keyword evidence="1" id="KW-0732">Signal</keyword>
<proteinExistence type="predicted"/>